<evidence type="ECO:0000313" key="5">
    <source>
        <dbReference type="Proteomes" id="UP000050795"/>
    </source>
</evidence>
<dbReference type="GO" id="GO:0043226">
    <property type="term" value="C:organelle"/>
    <property type="evidence" value="ECO:0007669"/>
    <property type="project" value="UniProtKB-ARBA"/>
</dbReference>
<protein>
    <recommendedName>
        <fullName evidence="4">EF-hand domain-containing protein</fullName>
    </recommendedName>
</protein>
<keyword evidence="3" id="KW-0106">Calcium</keyword>
<proteinExistence type="predicted"/>
<feature type="domain" description="EF-hand" evidence="4">
    <location>
        <begin position="2"/>
        <end position="37"/>
    </location>
</feature>
<evidence type="ECO:0000313" key="6">
    <source>
        <dbReference type="WBParaSite" id="TREG1_25080.1"/>
    </source>
</evidence>
<reference evidence="5" key="1">
    <citation type="submission" date="2022-06" db="EMBL/GenBank/DDBJ databases">
        <authorList>
            <person name="Berger JAMES D."/>
            <person name="Berger JAMES D."/>
        </authorList>
    </citation>
    <scope>NUCLEOTIDE SEQUENCE [LARGE SCALE GENOMIC DNA]</scope>
</reference>
<dbReference type="PANTHER" id="PTHR45942">
    <property type="entry name" value="PROTEIN PHOSPATASE 3 REGULATORY SUBUNIT B ALPHA ISOFORM TYPE 1"/>
    <property type="match status" value="1"/>
</dbReference>
<feature type="domain" description="EF-hand" evidence="4">
    <location>
        <begin position="41"/>
        <end position="71"/>
    </location>
</feature>
<dbReference type="InterPro" id="IPR018247">
    <property type="entry name" value="EF_Hand_1_Ca_BS"/>
</dbReference>
<accession>A0AA85JJH6</accession>
<dbReference type="AlphaFoldDB" id="A0AA85JJH6"/>
<dbReference type="Pfam" id="PF13499">
    <property type="entry name" value="EF-hand_7"/>
    <property type="match status" value="2"/>
</dbReference>
<dbReference type="SMART" id="SM00054">
    <property type="entry name" value="EFh"/>
    <property type="match status" value="4"/>
</dbReference>
<reference evidence="6" key="2">
    <citation type="submission" date="2023-11" db="UniProtKB">
        <authorList>
            <consortium name="WormBaseParasite"/>
        </authorList>
    </citation>
    <scope>IDENTIFICATION</scope>
</reference>
<dbReference type="FunFam" id="1.10.238.10:FF:000178">
    <property type="entry name" value="Calmodulin-2 A"/>
    <property type="match status" value="1"/>
</dbReference>
<dbReference type="Gene3D" id="1.10.238.10">
    <property type="entry name" value="EF-hand"/>
    <property type="match status" value="2"/>
</dbReference>
<organism evidence="5 6">
    <name type="scientific">Trichobilharzia regenti</name>
    <name type="common">Nasal bird schistosome</name>
    <dbReference type="NCBI Taxonomy" id="157069"/>
    <lineage>
        <taxon>Eukaryota</taxon>
        <taxon>Metazoa</taxon>
        <taxon>Spiralia</taxon>
        <taxon>Lophotrochozoa</taxon>
        <taxon>Platyhelminthes</taxon>
        <taxon>Trematoda</taxon>
        <taxon>Digenea</taxon>
        <taxon>Strigeidida</taxon>
        <taxon>Schistosomatoidea</taxon>
        <taxon>Schistosomatidae</taxon>
        <taxon>Trichobilharzia</taxon>
    </lineage>
</organism>
<dbReference type="InterPro" id="IPR002048">
    <property type="entry name" value="EF_hand_dom"/>
</dbReference>
<keyword evidence="1" id="KW-0479">Metal-binding</keyword>
<evidence type="ECO:0000256" key="1">
    <source>
        <dbReference type="ARBA" id="ARBA00022723"/>
    </source>
</evidence>
<evidence type="ECO:0000259" key="4">
    <source>
        <dbReference type="PROSITE" id="PS50222"/>
    </source>
</evidence>
<keyword evidence="5" id="KW-1185">Reference proteome</keyword>
<evidence type="ECO:0000256" key="2">
    <source>
        <dbReference type="ARBA" id="ARBA00022737"/>
    </source>
</evidence>
<keyword evidence="2" id="KW-0677">Repeat</keyword>
<dbReference type="PROSITE" id="PS50222">
    <property type="entry name" value="EF_HAND_2"/>
    <property type="match status" value="4"/>
</dbReference>
<dbReference type="GO" id="GO:0005509">
    <property type="term" value="F:calcium ion binding"/>
    <property type="evidence" value="ECO:0007669"/>
    <property type="project" value="InterPro"/>
</dbReference>
<sequence length="143" mass="16770">MTQEEKWIEVFHKIDKDKSGSLSLAEIQQCFKEVNIDPKLAENFMKETDTDGDQKVSMDEYLKYLKKVEKCNTVIEGWKQVFRHIDKDNSGKVSIKEMEEFSKTSGANENLEDLKKWIAENDKDKDGEINCEEFLAFVRESYQ</sequence>
<name>A0AA85JJH6_TRIRE</name>
<dbReference type="PROSITE" id="PS00018">
    <property type="entry name" value="EF_HAND_1"/>
    <property type="match status" value="4"/>
</dbReference>
<dbReference type="Proteomes" id="UP000050795">
    <property type="component" value="Unassembled WGS sequence"/>
</dbReference>
<feature type="domain" description="EF-hand" evidence="4">
    <location>
        <begin position="73"/>
        <end position="108"/>
    </location>
</feature>
<evidence type="ECO:0000256" key="3">
    <source>
        <dbReference type="ARBA" id="ARBA00022837"/>
    </source>
</evidence>
<dbReference type="WBParaSite" id="TREG1_25080.1">
    <property type="protein sequence ID" value="TREG1_25080.1"/>
    <property type="gene ID" value="TREG1_25080"/>
</dbReference>
<dbReference type="SUPFAM" id="SSF47473">
    <property type="entry name" value="EF-hand"/>
    <property type="match status" value="1"/>
</dbReference>
<dbReference type="CDD" id="cd00051">
    <property type="entry name" value="EFh"/>
    <property type="match status" value="1"/>
</dbReference>
<feature type="domain" description="EF-hand" evidence="4">
    <location>
        <begin position="109"/>
        <end position="143"/>
    </location>
</feature>
<dbReference type="InterPro" id="IPR011992">
    <property type="entry name" value="EF-hand-dom_pair"/>
</dbReference>